<dbReference type="RefSeq" id="WP_131556519.1">
    <property type="nucleotide sequence ID" value="NZ_SJSN01000002.1"/>
</dbReference>
<keyword evidence="2" id="KW-1185">Reference proteome</keyword>
<proteinExistence type="predicted"/>
<reference evidence="1 2" key="1">
    <citation type="submission" date="2019-02" db="EMBL/GenBank/DDBJ databases">
        <title>Pedobacter sp. RP-3-11 sp. nov., isolated from Arctic soil.</title>
        <authorList>
            <person name="Dahal R.H."/>
        </authorList>
    </citation>
    <scope>NUCLEOTIDE SEQUENCE [LARGE SCALE GENOMIC DNA]</scope>
    <source>
        <strain evidence="1 2">RP-3-11</strain>
    </source>
</reference>
<evidence type="ECO:0000313" key="1">
    <source>
        <dbReference type="EMBL" id="TCD12039.1"/>
    </source>
</evidence>
<dbReference type="EMBL" id="SJSN01000002">
    <property type="protein sequence ID" value="TCD12039.1"/>
    <property type="molecule type" value="Genomic_DNA"/>
</dbReference>
<dbReference type="Proteomes" id="UP000291485">
    <property type="component" value="Unassembled WGS sequence"/>
</dbReference>
<accession>A0A4R0P816</accession>
<protein>
    <submittedName>
        <fullName evidence="1">Uncharacterized protein</fullName>
    </submittedName>
</protein>
<gene>
    <name evidence="1" type="ORF">EZ449_03180</name>
</gene>
<name>A0A4R0P816_9SPHI</name>
<comment type="caution">
    <text evidence="1">The sequence shown here is derived from an EMBL/GenBank/DDBJ whole genome shotgun (WGS) entry which is preliminary data.</text>
</comment>
<dbReference type="OrthoDB" id="947646at2"/>
<dbReference type="AlphaFoldDB" id="A0A4R0P816"/>
<organism evidence="1 2">
    <name type="scientific">Pedobacter frigidisoli</name>
    <dbReference type="NCBI Taxonomy" id="2530455"/>
    <lineage>
        <taxon>Bacteria</taxon>
        <taxon>Pseudomonadati</taxon>
        <taxon>Bacteroidota</taxon>
        <taxon>Sphingobacteriia</taxon>
        <taxon>Sphingobacteriales</taxon>
        <taxon>Sphingobacteriaceae</taxon>
        <taxon>Pedobacter</taxon>
    </lineage>
</organism>
<evidence type="ECO:0000313" key="2">
    <source>
        <dbReference type="Proteomes" id="UP000291485"/>
    </source>
</evidence>
<sequence length="202" mass="22594">MEEEKGYLATVPLQLTGSQMDIVEKRYASSDSEAIDLFKRASSRLLTVNKWGDYAGISSFLLMDAHGIRVDRPAQKEDYIRIDIPGPGTEAGMGYDWVKIEDITNTHEENRQVLSMTVRPCSHPISEKEEIAHFLKSEATSTFVITLSDLCISAEEHGRNEMPNTSNGSFFDKGRNYVVGMAAKLGLSYPQWKSLVKALLQD</sequence>